<dbReference type="InterPro" id="IPR036390">
    <property type="entry name" value="WH_DNA-bd_sf"/>
</dbReference>
<dbReference type="PROSITE" id="PS50931">
    <property type="entry name" value="HTH_LYSR"/>
    <property type="match status" value="1"/>
</dbReference>
<dbReference type="Pfam" id="PF00126">
    <property type="entry name" value="HTH_1"/>
    <property type="match status" value="1"/>
</dbReference>
<accession>A0AAU2V0Y1</accession>
<dbReference type="InterPro" id="IPR036388">
    <property type="entry name" value="WH-like_DNA-bd_sf"/>
</dbReference>
<proteinExistence type="inferred from homology"/>
<dbReference type="FunFam" id="1.10.10.10:FF:000001">
    <property type="entry name" value="LysR family transcriptional regulator"/>
    <property type="match status" value="1"/>
</dbReference>
<dbReference type="GO" id="GO:0003700">
    <property type="term" value="F:DNA-binding transcription factor activity"/>
    <property type="evidence" value="ECO:0007669"/>
    <property type="project" value="InterPro"/>
</dbReference>
<organism evidence="6">
    <name type="scientific">Streptomyces sp. NBC_00003</name>
    <dbReference type="NCBI Taxonomy" id="2903608"/>
    <lineage>
        <taxon>Bacteria</taxon>
        <taxon>Bacillati</taxon>
        <taxon>Actinomycetota</taxon>
        <taxon>Actinomycetes</taxon>
        <taxon>Kitasatosporales</taxon>
        <taxon>Streptomycetaceae</taxon>
        <taxon>Streptomyces</taxon>
    </lineage>
</organism>
<feature type="domain" description="HTH lysR-type" evidence="5">
    <location>
        <begin position="1"/>
        <end position="58"/>
    </location>
</feature>
<dbReference type="SUPFAM" id="SSF46785">
    <property type="entry name" value="Winged helix' DNA-binding domain"/>
    <property type="match status" value="1"/>
</dbReference>
<evidence type="ECO:0000259" key="5">
    <source>
        <dbReference type="PROSITE" id="PS50931"/>
    </source>
</evidence>
<dbReference type="Pfam" id="PF03466">
    <property type="entry name" value="LysR_substrate"/>
    <property type="match status" value="1"/>
</dbReference>
<dbReference type="PANTHER" id="PTHR30126:SF39">
    <property type="entry name" value="HTH-TYPE TRANSCRIPTIONAL REGULATOR CYSL"/>
    <property type="match status" value="1"/>
</dbReference>
<dbReference type="EMBL" id="CP108318">
    <property type="protein sequence ID" value="WTW61009.1"/>
    <property type="molecule type" value="Genomic_DNA"/>
</dbReference>
<dbReference type="SUPFAM" id="SSF53850">
    <property type="entry name" value="Periplasmic binding protein-like II"/>
    <property type="match status" value="1"/>
</dbReference>
<dbReference type="Gene3D" id="3.40.190.10">
    <property type="entry name" value="Periplasmic binding protein-like II"/>
    <property type="match status" value="2"/>
</dbReference>
<dbReference type="Gene3D" id="1.10.10.10">
    <property type="entry name" value="Winged helix-like DNA-binding domain superfamily/Winged helix DNA-binding domain"/>
    <property type="match status" value="1"/>
</dbReference>
<evidence type="ECO:0000256" key="4">
    <source>
        <dbReference type="ARBA" id="ARBA00023163"/>
    </source>
</evidence>
<evidence type="ECO:0000256" key="1">
    <source>
        <dbReference type="ARBA" id="ARBA00009437"/>
    </source>
</evidence>
<dbReference type="PANTHER" id="PTHR30126">
    <property type="entry name" value="HTH-TYPE TRANSCRIPTIONAL REGULATOR"/>
    <property type="match status" value="1"/>
</dbReference>
<dbReference type="AlphaFoldDB" id="A0AAU2V0Y1"/>
<dbReference type="PRINTS" id="PR00039">
    <property type="entry name" value="HTHLYSR"/>
</dbReference>
<keyword evidence="2" id="KW-0805">Transcription regulation</keyword>
<dbReference type="InterPro" id="IPR000847">
    <property type="entry name" value="LysR_HTH_N"/>
</dbReference>
<gene>
    <name evidence="6" type="ORF">OG549_10295</name>
</gene>
<evidence type="ECO:0000313" key="6">
    <source>
        <dbReference type="EMBL" id="WTW61009.1"/>
    </source>
</evidence>
<comment type="similarity">
    <text evidence="1">Belongs to the LysR transcriptional regulatory family.</text>
</comment>
<keyword evidence="4" id="KW-0804">Transcription</keyword>
<dbReference type="GO" id="GO:0000976">
    <property type="term" value="F:transcription cis-regulatory region binding"/>
    <property type="evidence" value="ECO:0007669"/>
    <property type="project" value="TreeGrafter"/>
</dbReference>
<keyword evidence="3" id="KW-0238">DNA-binding</keyword>
<evidence type="ECO:0000256" key="3">
    <source>
        <dbReference type="ARBA" id="ARBA00023125"/>
    </source>
</evidence>
<protein>
    <submittedName>
        <fullName evidence="6">LysR family transcriptional regulator</fullName>
    </submittedName>
</protein>
<dbReference type="CDD" id="cd05466">
    <property type="entry name" value="PBP2_LTTR_substrate"/>
    <property type="match status" value="1"/>
</dbReference>
<reference evidence="6" key="1">
    <citation type="submission" date="2022-10" db="EMBL/GenBank/DDBJ databases">
        <title>The complete genomes of actinobacterial strains from the NBC collection.</title>
        <authorList>
            <person name="Joergensen T.S."/>
            <person name="Alvarez Arevalo M."/>
            <person name="Sterndorff E.B."/>
            <person name="Faurdal D."/>
            <person name="Vuksanovic O."/>
            <person name="Mourched A.-S."/>
            <person name="Charusanti P."/>
            <person name="Shaw S."/>
            <person name="Blin K."/>
            <person name="Weber T."/>
        </authorList>
    </citation>
    <scope>NUCLEOTIDE SEQUENCE</scope>
    <source>
        <strain evidence="6">NBC_00003</strain>
    </source>
</reference>
<dbReference type="InterPro" id="IPR005119">
    <property type="entry name" value="LysR_subst-bd"/>
</dbReference>
<sequence>MQLRQLNTFRTVAETLNITRAAERLNYAQSSVTEQIQSLEADLGVALFDRSGRRIRLTDAGNRLVEYAERMLQLAEEARAAVSGMADPAGELTIGAPETLCVYRLPSLLTRFRETHPKVRVVLRPGNRSESRGGVREGTLDLCFTFGPPPTEPEFESMALAPESVVVVAPPGHPLTKMKEVSTAELAGVDFLVTEPGCSYRRMYDETLGSVRGPRPHVVAELTSIGALRSCVAEGMGCALLPRIAVAADLARGALETVPWTNARRETEVQVSWRAQGVGSPGLRPFLDTARELLGSPVL</sequence>
<name>A0AAU2V0Y1_9ACTN</name>
<evidence type="ECO:0000256" key="2">
    <source>
        <dbReference type="ARBA" id="ARBA00023015"/>
    </source>
</evidence>